<dbReference type="InterPro" id="IPR009000">
    <property type="entry name" value="Transl_B-barrel_sf"/>
</dbReference>
<evidence type="ECO:0000256" key="23">
    <source>
        <dbReference type="ARBA" id="ARBA00072098"/>
    </source>
</evidence>
<accession>A0A2A6C6H3</accession>
<dbReference type="GO" id="GO:0003746">
    <property type="term" value="F:translation elongation factor activity"/>
    <property type="evidence" value="ECO:0000318"/>
    <property type="project" value="GO_Central"/>
</dbReference>
<dbReference type="Gene3D" id="3.20.20.60">
    <property type="entry name" value="Phosphoenolpyruvate-binding domains"/>
    <property type="match status" value="1"/>
</dbReference>
<dbReference type="FunFam" id="3.20.20.60:FF:000014">
    <property type="entry name" value="Citrate lyase subunit beta-like protein"/>
    <property type="match status" value="1"/>
</dbReference>
<evidence type="ECO:0000259" key="28">
    <source>
        <dbReference type="PROSITE" id="PS51722"/>
    </source>
</evidence>
<reference evidence="30" key="1">
    <citation type="journal article" date="2008" name="Nat. Genet.">
        <title>The Pristionchus pacificus genome provides a unique perspective on nematode lifestyle and parasitism.</title>
        <authorList>
            <person name="Dieterich C."/>
            <person name="Clifton S.W."/>
            <person name="Schuster L.N."/>
            <person name="Chinwalla A."/>
            <person name="Delehaunty K."/>
            <person name="Dinkelacker I."/>
            <person name="Fulton L."/>
            <person name="Fulton R."/>
            <person name="Godfrey J."/>
            <person name="Minx P."/>
            <person name="Mitreva M."/>
            <person name="Roeseler W."/>
            <person name="Tian H."/>
            <person name="Witte H."/>
            <person name="Yang S.P."/>
            <person name="Wilson R.K."/>
            <person name="Sommer R.J."/>
        </authorList>
    </citation>
    <scope>NUCLEOTIDE SEQUENCE [LARGE SCALE GENOMIC DNA]</scope>
    <source>
        <strain evidence="30">PS312</strain>
    </source>
</reference>
<evidence type="ECO:0000256" key="18">
    <source>
        <dbReference type="ARBA" id="ARBA00051672"/>
    </source>
</evidence>
<comment type="function">
    <text evidence="19">Mitochondrial citramalyl-CoA lyase indirectly involved in the vitamin B12 metabolism. Converts citramalyl-CoA into acetyl-CoA and pyruvate in the C5-dicarboxylate catabolism pathway. The C5-dicarboxylate catabolism pathway is required to detoxify itaconate, a vitamin B12-poisoning metabolite. Also acts as a malate synthase in vitro, converting glyoxylate and acetyl-CoA to malate. Also displays malyl-CoA thioesterase activity. Also acts as a beta-methylmalate synthase in vitro, by mediating conversion of glyoxylate and propionyl-CoA to beta-methylmalate. Also has very weak citramalate synthase activity in vitro.</text>
</comment>
<dbReference type="Gene3D" id="3.40.50.300">
    <property type="entry name" value="P-loop containing nucleotide triphosphate hydrolases"/>
    <property type="match status" value="1"/>
</dbReference>
<reference evidence="29" key="2">
    <citation type="submission" date="2022-06" db="UniProtKB">
        <authorList>
            <consortium name="EnsemblMetazoa"/>
        </authorList>
    </citation>
    <scope>IDENTIFICATION</scope>
    <source>
        <strain evidence="29">PS312</strain>
    </source>
</reference>
<keyword evidence="10" id="KW-0460">Magnesium</keyword>
<dbReference type="InterPro" id="IPR050055">
    <property type="entry name" value="EF-Tu_GTPase"/>
</dbReference>
<dbReference type="FunFam" id="2.40.30.10:FF:000014">
    <property type="entry name" value="Probable GTP-binding protein 1"/>
    <property type="match status" value="1"/>
</dbReference>
<keyword evidence="7" id="KW-0479">Metal-binding</keyword>
<comment type="subunit">
    <text evidence="4">Homotrimer.</text>
</comment>
<comment type="catalytic activity">
    <reaction evidence="18">
        <text>(3S)-citramalyl-CoA = pyruvate + acetyl-CoA</text>
        <dbReference type="Rhea" id="RHEA:22612"/>
        <dbReference type="ChEBI" id="CHEBI:15361"/>
        <dbReference type="ChEBI" id="CHEBI:57288"/>
        <dbReference type="ChEBI" id="CHEBI:58668"/>
        <dbReference type="EC" id="4.1.3.25"/>
    </reaction>
</comment>
<comment type="similarity">
    <text evidence="20">Belongs to the HpcH/HpaI aldolase family. Citrate lyase beta subunit-like subfamily.</text>
</comment>
<comment type="subcellular location">
    <subcellularLocation>
        <location evidence="2">Mitochondrion</location>
    </subcellularLocation>
</comment>
<feature type="domain" description="Tr-type G" evidence="28">
    <location>
        <begin position="145"/>
        <end position="376"/>
    </location>
</feature>
<name>A0A2A6C6H3_PRIPA</name>
<dbReference type="PANTHER" id="PTHR43721">
    <property type="entry name" value="ELONGATION FACTOR TU-RELATED"/>
    <property type="match status" value="1"/>
</dbReference>
<dbReference type="InterPro" id="IPR000795">
    <property type="entry name" value="T_Tr_GTP-bd_dom"/>
</dbReference>
<comment type="cofactor">
    <cofactor evidence="1">
        <name>Mg(2+)</name>
        <dbReference type="ChEBI" id="CHEBI:18420"/>
    </cofactor>
</comment>
<dbReference type="InterPro" id="IPR005000">
    <property type="entry name" value="Aldolase/citrate-lyase_domain"/>
</dbReference>
<organism evidence="29 30">
    <name type="scientific">Pristionchus pacificus</name>
    <name type="common">Parasitic nematode worm</name>
    <dbReference type="NCBI Taxonomy" id="54126"/>
    <lineage>
        <taxon>Eukaryota</taxon>
        <taxon>Metazoa</taxon>
        <taxon>Ecdysozoa</taxon>
        <taxon>Nematoda</taxon>
        <taxon>Chromadorea</taxon>
        <taxon>Rhabditida</taxon>
        <taxon>Rhabditina</taxon>
        <taxon>Diplogasteromorpha</taxon>
        <taxon>Diplogasteroidea</taxon>
        <taxon>Neodiplogasteridae</taxon>
        <taxon>Pristionchus</taxon>
    </lineage>
</organism>
<dbReference type="SUPFAM" id="SSF50447">
    <property type="entry name" value="Translation proteins"/>
    <property type="match status" value="1"/>
</dbReference>
<evidence type="ECO:0000256" key="12">
    <source>
        <dbReference type="ARBA" id="ARBA00022990"/>
    </source>
</evidence>
<dbReference type="EC" id="2.3.3.9" evidence="5"/>
<evidence type="ECO:0000256" key="19">
    <source>
        <dbReference type="ARBA" id="ARBA00055540"/>
    </source>
</evidence>
<protein>
    <recommendedName>
        <fullName evidence="23">Citramalyl-CoA lyase, mitochondrial</fullName>
        <ecNumber evidence="5">2.3.3.9</ecNumber>
        <ecNumber evidence="21">3.1.2.30</ecNumber>
        <ecNumber evidence="22">4.1.3.25</ecNumber>
    </recommendedName>
    <alternativeName>
        <fullName evidence="25">(3S)-malyl-CoA thioesterase</fullName>
    </alternativeName>
    <alternativeName>
        <fullName evidence="26">Beta-methylmalate synthase</fullName>
    </alternativeName>
    <alternativeName>
        <fullName evidence="24">Malate synthase</fullName>
    </alternativeName>
</protein>
<dbReference type="Gene3D" id="3.30.900.10">
    <property type="entry name" value="HORMA domain"/>
    <property type="match status" value="1"/>
</dbReference>
<dbReference type="GO" id="GO:0003924">
    <property type="term" value="F:GTPase activity"/>
    <property type="evidence" value="ECO:0007669"/>
    <property type="project" value="InterPro"/>
</dbReference>
<evidence type="ECO:0000256" key="4">
    <source>
        <dbReference type="ARBA" id="ARBA00011233"/>
    </source>
</evidence>
<evidence type="ECO:0000256" key="15">
    <source>
        <dbReference type="ARBA" id="ARBA00023239"/>
    </source>
</evidence>
<dbReference type="GO" id="GO:0005739">
    <property type="term" value="C:mitochondrion"/>
    <property type="evidence" value="ECO:0007669"/>
    <property type="project" value="UniProtKB-SubCell"/>
</dbReference>
<evidence type="ECO:0000256" key="1">
    <source>
        <dbReference type="ARBA" id="ARBA00001946"/>
    </source>
</evidence>
<dbReference type="EC" id="3.1.2.30" evidence="21"/>
<dbReference type="Pfam" id="PF00009">
    <property type="entry name" value="GTP_EFTU"/>
    <property type="match status" value="1"/>
</dbReference>
<evidence type="ECO:0000256" key="21">
    <source>
        <dbReference type="ARBA" id="ARBA00066460"/>
    </source>
</evidence>
<feature type="compositionally biased region" description="Basic and acidic residues" evidence="27">
    <location>
        <begin position="988"/>
        <end position="1000"/>
    </location>
</feature>
<dbReference type="SUPFAM" id="SSF50465">
    <property type="entry name" value="EF-Tu/eEF-1alpha/eIF2-gamma C-terminal domain"/>
    <property type="match status" value="1"/>
</dbReference>
<dbReference type="CDD" id="cd03694">
    <property type="entry name" value="GTPBP_II"/>
    <property type="match status" value="1"/>
</dbReference>
<dbReference type="GO" id="GO:0047777">
    <property type="term" value="F:(S)-citramalyl-CoA lyase activity"/>
    <property type="evidence" value="ECO:0007669"/>
    <property type="project" value="UniProtKB-EC"/>
</dbReference>
<dbReference type="Proteomes" id="UP000005239">
    <property type="component" value="Unassembled WGS sequence"/>
</dbReference>
<evidence type="ECO:0000256" key="2">
    <source>
        <dbReference type="ARBA" id="ARBA00004173"/>
    </source>
</evidence>
<dbReference type="CDD" id="cd03708">
    <property type="entry name" value="GTPBP_III"/>
    <property type="match status" value="1"/>
</dbReference>
<keyword evidence="8" id="KW-0547">Nucleotide-binding</keyword>
<evidence type="ECO:0000256" key="14">
    <source>
        <dbReference type="ARBA" id="ARBA00023134"/>
    </source>
</evidence>
<dbReference type="InterPro" id="IPR009001">
    <property type="entry name" value="Transl_elong_EF1A/Init_IF2_C"/>
</dbReference>
<keyword evidence="15" id="KW-0456">Lyase</keyword>
<evidence type="ECO:0000256" key="6">
    <source>
        <dbReference type="ARBA" id="ARBA00022679"/>
    </source>
</evidence>
<dbReference type="EC" id="4.1.3.25" evidence="22"/>
<dbReference type="InterPro" id="IPR027417">
    <property type="entry name" value="P-loop_NTPase"/>
</dbReference>
<keyword evidence="11" id="KW-0809">Transit peptide</keyword>
<dbReference type="FunFam" id="3.30.900.10:FF:000017">
    <property type="entry name" value="Autophagy-related protein 13"/>
    <property type="match status" value="1"/>
</dbReference>
<evidence type="ECO:0000256" key="7">
    <source>
        <dbReference type="ARBA" id="ARBA00022723"/>
    </source>
</evidence>
<evidence type="ECO:0000256" key="11">
    <source>
        <dbReference type="ARBA" id="ARBA00022946"/>
    </source>
</evidence>
<keyword evidence="12" id="KW-0007">Acetylation</keyword>
<dbReference type="InterPro" id="IPR036570">
    <property type="entry name" value="HORMA_dom_sf"/>
</dbReference>
<keyword evidence="14" id="KW-0342">GTP-binding</keyword>
<keyword evidence="30" id="KW-1185">Reference proteome</keyword>
<dbReference type="Gene3D" id="2.40.30.10">
    <property type="entry name" value="Translation factors"/>
    <property type="match status" value="2"/>
</dbReference>
<keyword evidence="13" id="KW-0496">Mitochondrion</keyword>
<dbReference type="FunFam" id="2.40.30.10:FF:000084">
    <property type="entry name" value="GTP-binding elongation factor Tu family"/>
    <property type="match status" value="1"/>
</dbReference>
<dbReference type="Pfam" id="PF03144">
    <property type="entry name" value="GTP_EFTU_D2"/>
    <property type="match status" value="1"/>
</dbReference>
<dbReference type="InterPro" id="IPR015813">
    <property type="entry name" value="Pyrv/PenolPyrv_kinase-like_dom"/>
</dbReference>
<evidence type="ECO:0000256" key="9">
    <source>
        <dbReference type="ARBA" id="ARBA00022801"/>
    </source>
</evidence>
<dbReference type="SUPFAM" id="SSF51621">
    <property type="entry name" value="Phosphoenolpyruvate/pyruvate domain"/>
    <property type="match status" value="1"/>
</dbReference>
<evidence type="ECO:0000256" key="5">
    <source>
        <dbReference type="ARBA" id="ARBA00012636"/>
    </source>
</evidence>
<evidence type="ECO:0000256" key="3">
    <source>
        <dbReference type="ARBA" id="ARBA00007249"/>
    </source>
</evidence>
<dbReference type="GO" id="GO:0106064">
    <property type="term" value="P:regulation of cobalamin metabolic process"/>
    <property type="evidence" value="ECO:0007669"/>
    <property type="project" value="UniProtKB-ARBA"/>
</dbReference>
<keyword evidence="6" id="KW-0808">Transferase</keyword>
<keyword evidence="9" id="KW-0378">Hydrolase</keyword>
<dbReference type="GO" id="GO:0004474">
    <property type="term" value="F:malate synthase activity"/>
    <property type="evidence" value="ECO:0007669"/>
    <property type="project" value="UniProtKB-EC"/>
</dbReference>
<evidence type="ECO:0000256" key="20">
    <source>
        <dbReference type="ARBA" id="ARBA00061542"/>
    </source>
</evidence>
<gene>
    <name evidence="29" type="primary">WBGene00272955</name>
</gene>
<dbReference type="InterPro" id="IPR040442">
    <property type="entry name" value="Pyrv_kinase-like_dom_sf"/>
</dbReference>
<evidence type="ECO:0000256" key="27">
    <source>
        <dbReference type="SAM" id="MobiDB-lite"/>
    </source>
</evidence>
<dbReference type="InterPro" id="IPR004161">
    <property type="entry name" value="EFTu-like_2"/>
</dbReference>
<dbReference type="InterPro" id="IPR035531">
    <property type="entry name" value="GTPBP1-like"/>
</dbReference>
<evidence type="ECO:0000256" key="10">
    <source>
        <dbReference type="ARBA" id="ARBA00022842"/>
    </source>
</evidence>
<sequence>MDRQRTRGESTSTMKEKTAALTDLYGDDDELEPECVVEEAGLAADFLLHGREKEIEQYMIHVRKHLLEGEGETIIEIGVPISTSGTGPSTGSGLSEEELERALKAHEAVLKKVPAVGTVIETRKAPNGKCTCVLLVRDPLSDKDFIEMRVAVVGNVDAGKSTLLGVLTHSALDDGRGAARTKLFRHKHEFESGRTSSVGNDILGFGVDGRIVNNPDPHNGHLDWTEITRDSSKVVTFIDLAGHEKYLKTTIFGMTGHAPDYTMLMVGANMGIIGTTKEHLSLALSLSVPVFIVVTKIDMCPPNILEETMKNINRLVKSAGARKIPVIIRKTDDAIHAAVNFPSKRVCPIFQVSNVTGHNLDLLRQFLNIVPLRRVLCEHDPAHFQIDDVYWVDGVGTVVSGTVLAGTVTVNETLLLGPDNLGQFQPLQVKSIHRKRLPVNSVRCGQTASFALRKITKRDVRKGMVMVEPKTNPVASMAFEAEVLILHHPTTIKPNYQAMLHIGSVRQTATLVSMTKEVLRTGERDTVTFRFIRLPEYLTPGTRMVFREGRTKAVGTITKVLPHNTLTSARRQQKDKLRPPHIRKGPKPPNGKANKAATPDKKEPAAGDTVAANMIIGSPPLRQSPLASPTSPFDYTVSALGRRASTASMRSEGTVIDDNDVYAFVKPYTKRFCNLMVQALVQSRQNEKYDTVGDMSTNSRAWFNLEQDEIGEITVHMKKTVVNYPPQIPSFSIDFILYTADGDTLPLETWCLTYEPLTQNPFQSSTSGRVSPSTVADTKSKFYKDLGIMLRSIIVAARMTPMHRYYVKKQSAETFVITYRVLEGRSTIDLGAECKKKDLGMVNAPYGNFCLQLWACTSRLALPLWSLGLRRPFVMCSASSRLVPAVRWRTRLSTLALVRYPRPLPTRAFTLYGRRRAVEEFKLESPEMKKIPFANLLISSHTGILMTHGLSPTEKERVEAACTTSMRVEKAGESVYRSRCDSAVIPEEETRSEGSHEHSGESGGSSEEERTVKGDEVTDLSMTATLTVPAKKASEEEDEDEDSVMTSTLREDCTILRKSDLNLSVSKPGEKGDKRRDDSGSEKSEGGGSEDEEEDSFVRIHPLFSTTSPSLPGEDLSELISQLKGSPEIEGNAGYGIDHLIEIGQNELSVFSSLQGDFDRLVAHVREAVEEDERREREGAYVGIKYSTPAPFPQVGIKQAYVPAVSSTHFAYKVAFHSPVLTAFGHEMRSSLSSVRQLSNAFQGVKESARYIPRRALLYVPASSEKMLAKVPSIQADSVVIELEDGVAIAAKDTARKNAAAALDVLAGQPRKAFEIGVRVNSVSSGMMEDDLRVLARAQHLPDAFMIPKVDSPEDLAHIFDTFKREYTPTRVTDTKTRMVLWIESARALLDMPRIVSTALNLHKTTGFFKLDAVVFGSDDYCADIGATRTSEGLENLYARQRFVACCKAFQVQAIDSVYIDLKDSEGLRKYSEQGRNWGFTGKQTIHPSQVPIVQSAYLPPAERIEWARELAEAYGEHQKQGKGAFSFRGQMIDRPLLLQAMNIIQLDEAVKEAGTQ</sequence>
<evidence type="ECO:0000256" key="13">
    <source>
        <dbReference type="ARBA" id="ARBA00023128"/>
    </source>
</evidence>
<dbReference type="PROSITE" id="PS51722">
    <property type="entry name" value="G_TR_2"/>
    <property type="match status" value="1"/>
</dbReference>
<evidence type="ECO:0000256" key="26">
    <source>
        <dbReference type="ARBA" id="ARBA00083020"/>
    </source>
</evidence>
<comment type="catalytic activity">
    <reaction evidence="16">
        <text>glyoxylate + acetyl-CoA + H2O = (S)-malate + CoA + H(+)</text>
        <dbReference type="Rhea" id="RHEA:18181"/>
        <dbReference type="ChEBI" id="CHEBI:15377"/>
        <dbReference type="ChEBI" id="CHEBI:15378"/>
        <dbReference type="ChEBI" id="CHEBI:15589"/>
        <dbReference type="ChEBI" id="CHEBI:36655"/>
        <dbReference type="ChEBI" id="CHEBI:57287"/>
        <dbReference type="ChEBI" id="CHEBI:57288"/>
        <dbReference type="EC" id="2.3.3.9"/>
    </reaction>
</comment>
<dbReference type="SUPFAM" id="SSF52540">
    <property type="entry name" value="P-loop containing nucleoside triphosphate hydrolases"/>
    <property type="match status" value="1"/>
</dbReference>
<dbReference type="CDD" id="cd04165">
    <property type="entry name" value="GTPBP1_like"/>
    <property type="match status" value="1"/>
</dbReference>
<dbReference type="GO" id="GO:0005525">
    <property type="term" value="F:GTP binding"/>
    <property type="evidence" value="ECO:0007669"/>
    <property type="project" value="UniProtKB-KW"/>
</dbReference>
<feature type="compositionally biased region" description="Basic and acidic residues" evidence="27">
    <location>
        <begin position="1007"/>
        <end position="1016"/>
    </location>
</feature>
<dbReference type="FunFam" id="3.40.50.300:FF:000091">
    <property type="entry name" value="Probable GTP-binding protein 1"/>
    <property type="match status" value="1"/>
</dbReference>
<evidence type="ECO:0000313" key="29">
    <source>
        <dbReference type="EnsemblMetazoa" id="PPA34586.1"/>
    </source>
</evidence>
<evidence type="ECO:0000256" key="17">
    <source>
        <dbReference type="ARBA" id="ARBA00051623"/>
    </source>
</evidence>
<evidence type="ECO:0000256" key="16">
    <source>
        <dbReference type="ARBA" id="ARBA00047918"/>
    </source>
</evidence>
<evidence type="ECO:0000256" key="22">
    <source>
        <dbReference type="ARBA" id="ARBA00066840"/>
    </source>
</evidence>
<evidence type="ECO:0000256" key="8">
    <source>
        <dbReference type="ARBA" id="ARBA00022741"/>
    </source>
</evidence>
<feature type="compositionally biased region" description="Basic and acidic residues" evidence="27">
    <location>
        <begin position="1068"/>
        <end position="1085"/>
    </location>
</feature>
<dbReference type="EnsemblMetazoa" id="PPA34586.1">
    <property type="protein sequence ID" value="PPA34586.1"/>
    <property type="gene ID" value="WBGene00272955"/>
</dbReference>
<accession>A0A8R1UNB4</accession>
<feature type="region of interest" description="Disordered" evidence="27">
    <location>
        <begin position="977"/>
        <end position="1096"/>
    </location>
</feature>
<dbReference type="GO" id="GO:0046872">
    <property type="term" value="F:metal ion binding"/>
    <property type="evidence" value="ECO:0007669"/>
    <property type="project" value="UniProtKB-KW"/>
</dbReference>
<evidence type="ECO:0000313" key="30">
    <source>
        <dbReference type="Proteomes" id="UP000005239"/>
    </source>
</evidence>
<dbReference type="Pfam" id="PF03328">
    <property type="entry name" value="HpcH_HpaI"/>
    <property type="match status" value="1"/>
</dbReference>
<evidence type="ECO:0000256" key="25">
    <source>
        <dbReference type="ARBA" id="ARBA00076788"/>
    </source>
</evidence>
<evidence type="ECO:0000256" key="24">
    <source>
        <dbReference type="ARBA" id="ARBA00076231"/>
    </source>
</evidence>
<feature type="compositionally biased region" description="Basic and acidic residues" evidence="27">
    <location>
        <begin position="1049"/>
        <end position="1060"/>
    </location>
</feature>
<dbReference type="GO" id="GO:0006414">
    <property type="term" value="P:translational elongation"/>
    <property type="evidence" value="ECO:0000318"/>
    <property type="project" value="GO_Central"/>
</dbReference>
<proteinExistence type="inferred from homology"/>
<comment type="similarity">
    <text evidence="3">Belongs to the TRAFAC class translation factor GTPase superfamily. Classic translation factor GTPase family. EF-Tu/EF-1A subfamily.</text>
</comment>
<comment type="catalytic activity">
    <reaction evidence="17">
        <text>propanoyl-CoA + glyoxylate + H2O = 3-methylmalate + CoA + H(+)</text>
        <dbReference type="Rhea" id="RHEA:47628"/>
        <dbReference type="ChEBI" id="CHEBI:15377"/>
        <dbReference type="ChEBI" id="CHEBI:15378"/>
        <dbReference type="ChEBI" id="CHEBI:36655"/>
        <dbReference type="ChEBI" id="CHEBI:57287"/>
        <dbReference type="ChEBI" id="CHEBI:57392"/>
        <dbReference type="ChEBI" id="CHEBI:87810"/>
    </reaction>
</comment>
<dbReference type="PANTHER" id="PTHR43721:SF9">
    <property type="entry name" value="GTP-BINDING PROTEIN 1"/>
    <property type="match status" value="1"/>
</dbReference>
<feature type="region of interest" description="Disordered" evidence="27">
    <location>
        <begin position="559"/>
        <end position="606"/>
    </location>
</feature>